<keyword evidence="4" id="KW-1185">Reference proteome</keyword>
<evidence type="ECO:0000313" key="3">
    <source>
        <dbReference type="EMBL" id="MFC6067155.1"/>
    </source>
</evidence>
<evidence type="ECO:0000313" key="4">
    <source>
        <dbReference type="Proteomes" id="UP001596139"/>
    </source>
</evidence>
<feature type="coiled-coil region" evidence="1">
    <location>
        <begin position="26"/>
        <end position="95"/>
    </location>
</feature>
<evidence type="ECO:0000256" key="1">
    <source>
        <dbReference type="SAM" id="Coils"/>
    </source>
</evidence>
<evidence type="ECO:0000256" key="2">
    <source>
        <dbReference type="SAM" id="MobiDB-lite"/>
    </source>
</evidence>
<accession>A0ABW1MTK0</accession>
<dbReference type="EMBL" id="JBHSPX010000009">
    <property type="protein sequence ID" value="MFC6067155.1"/>
    <property type="molecule type" value="Genomic_DNA"/>
</dbReference>
<dbReference type="RefSeq" id="WP_245659306.1">
    <property type="nucleotide sequence ID" value="NZ_JBHSPX010000009.1"/>
</dbReference>
<feature type="compositionally biased region" description="Low complexity" evidence="2">
    <location>
        <begin position="254"/>
        <end position="268"/>
    </location>
</feature>
<reference evidence="4" key="1">
    <citation type="journal article" date="2019" name="Int. J. Syst. Evol. Microbiol.">
        <title>The Global Catalogue of Microorganisms (GCM) 10K type strain sequencing project: providing services to taxonomists for standard genome sequencing and annotation.</title>
        <authorList>
            <consortium name="The Broad Institute Genomics Platform"/>
            <consortium name="The Broad Institute Genome Sequencing Center for Infectious Disease"/>
            <person name="Wu L."/>
            <person name="Ma J."/>
        </authorList>
    </citation>
    <scope>NUCLEOTIDE SEQUENCE [LARGE SCALE GENOMIC DNA]</scope>
    <source>
        <strain evidence="4">CGMCC 1.15180</strain>
    </source>
</reference>
<proteinExistence type="predicted"/>
<comment type="caution">
    <text evidence="3">The sequence shown here is derived from an EMBL/GenBank/DDBJ whole genome shotgun (WGS) entry which is preliminary data.</text>
</comment>
<feature type="compositionally biased region" description="Polar residues" evidence="2">
    <location>
        <begin position="308"/>
        <end position="324"/>
    </location>
</feature>
<feature type="compositionally biased region" description="Polar residues" evidence="2">
    <location>
        <begin position="290"/>
        <end position="300"/>
    </location>
</feature>
<gene>
    <name evidence="3" type="ORF">ACFP4F_32065</name>
</gene>
<feature type="compositionally biased region" description="Basic and acidic residues" evidence="2">
    <location>
        <begin position="151"/>
        <end position="169"/>
    </location>
</feature>
<keyword evidence="1" id="KW-0175">Coiled coil</keyword>
<feature type="compositionally biased region" description="Polar residues" evidence="2">
    <location>
        <begin position="200"/>
        <end position="218"/>
    </location>
</feature>
<organism evidence="3 4">
    <name type="scientific">Streptomyces ochraceiscleroticus</name>
    <dbReference type="NCBI Taxonomy" id="47761"/>
    <lineage>
        <taxon>Bacteria</taxon>
        <taxon>Bacillati</taxon>
        <taxon>Actinomycetota</taxon>
        <taxon>Actinomycetes</taxon>
        <taxon>Kitasatosporales</taxon>
        <taxon>Streptomycetaceae</taxon>
        <taxon>Streptomyces</taxon>
    </lineage>
</organism>
<sequence>MERPELISDRAKGVTVTDIAVDYELLNDVAQKAGKLKDEVKQARESKQEYSVDEVGTSVAVAAIRKYYSTWKGSFKRSEEKLEKLKNLYEGVAKKWADWDFDLANKAAKQSASIASDLWNARNDEWNAWHESVEKAKKEYPDLDPSMLPEEPEKPGERPDEWTTDDGHGNKTTTTYEYGPDGKPTKVTTTMETKSGLKATDTTNYHADGTYDSSSTDVFGSVTNTTGTSKTSETPEHKTTTDDFTSKTKDTDGNESTTTGTTTSVTDQKTGHRDTKTTYTTVGPDEDGNEQTVTGTTHSSVDLDGHEVTTTIEVNEDGSGTKTVVTDGKTEEWTSDDAEGDTGWTPKESDD</sequence>
<feature type="region of interest" description="Disordered" evidence="2">
    <location>
        <begin position="139"/>
        <end position="351"/>
    </location>
</feature>
<feature type="compositionally biased region" description="Low complexity" evidence="2">
    <location>
        <begin position="221"/>
        <end position="232"/>
    </location>
</feature>
<dbReference type="Proteomes" id="UP001596139">
    <property type="component" value="Unassembled WGS sequence"/>
</dbReference>
<protein>
    <submittedName>
        <fullName evidence="3">Uncharacterized protein</fullName>
    </submittedName>
</protein>
<feature type="compositionally biased region" description="Basic and acidic residues" evidence="2">
    <location>
        <begin position="233"/>
        <end position="252"/>
    </location>
</feature>
<name>A0ABW1MTK0_9ACTN</name>